<protein>
    <submittedName>
        <fullName evidence="1">Uncharacterized protein</fullName>
    </submittedName>
</protein>
<dbReference type="EMBL" id="LR798339">
    <property type="protein sequence ID" value="CAB5224839.1"/>
    <property type="molecule type" value="Genomic_DNA"/>
</dbReference>
<name>A0A6J7X208_9CAUD</name>
<evidence type="ECO:0000313" key="1">
    <source>
        <dbReference type="EMBL" id="CAB5224839.1"/>
    </source>
</evidence>
<gene>
    <name evidence="1" type="ORF">UFOVP742_17</name>
</gene>
<proteinExistence type="predicted"/>
<organism evidence="1">
    <name type="scientific">uncultured Caudovirales phage</name>
    <dbReference type="NCBI Taxonomy" id="2100421"/>
    <lineage>
        <taxon>Viruses</taxon>
        <taxon>Duplodnaviria</taxon>
        <taxon>Heunggongvirae</taxon>
        <taxon>Uroviricota</taxon>
        <taxon>Caudoviricetes</taxon>
        <taxon>Peduoviridae</taxon>
        <taxon>Maltschvirus</taxon>
        <taxon>Maltschvirus maltsch</taxon>
    </lineage>
</organism>
<accession>A0A6J7X208</accession>
<reference evidence="1" key="1">
    <citation type="submission" date="2020-05" db="EMBL/GenBank/DDBJ databases">
        <authorList>
            <person name="Chiriac C."/>
            <person name="Salcher M."/>
            <person name="Ghai R."/>
            <person name="Kavagutti S V."/>
        </authorList>
    </citation>
    <scope>NUCLEOTIDE SEQUENCE</scope>
</reference>
<sequence>MKKQNPKFIYCNLLGHGLEYPAFIEEAKRIAAELRKLKDDGFFDKEDGVDAFRMAGILEMFGATVEEVHVPVTQERLADKWSEIRKLLL</sequence>